<accession>A0A8J3I0P1</accession>
<keyword evidence="4 5" id="KW-0472">Membrane</keyword>
<feature type="transmembrane region" description="Helical" evidence="5">
    <location>
        <begin position="100"/>
        <end position="123"/>
    </location>
</feature>
<feature type="transmembrane region" description="Helical" evidence="5">
    <location>
        <begin position="65"/>
        <end position="84"/>
    </location>
</feature>
<keyword evidence="2 5" id="KW-0812">Transmembrane</keyword>
<comment type="subcellular location">
    <subcellularLocation>
        <location evidence="1">Membrane</location>
        <topology evidence="1">Multi-pass membrane protein</topology>
    </subcellularLocation>
</comment>
<comment type="caution">
    <text evidence="6">The sequence shown here is derived from an EMBL/GenBank/DDBJ whole genome shotgun (WGS) entry which is preliminary data.</text>
</comment>
<evidence type="ECO:0000256" key="2">
    <source>
        <dbReference type="ARBA" id="ARBA00022692"/>
    </source>
</evidence>
<dbReference type="AlphaFoldDB" id="A0A8J3I0P1"/>
<dbReference type="EMBL" id="BNJF01000002">
    <property type="protein sequence ID" value="GHO46656.1"/>
    <property type="molecule type" value="Genomic_DNA"/>
</dbReference>
<keyword evidence="7" id="KW-1185">Reference proteome</keyword>
<organism evidence="6 7">
    <name type="scientific">Ktedonospora formicarum</name>
    <dbReference type="NCBI Taxonomy" id="2778364"/>
    <lineage>
        <taxon>Bacteria</taxon>
        <taxon>Bacillati</taxon>
        <taxon>Chloroflexota</taxon>
        <taxon>Ktedonobacteria</taxon>
        <taxon>Ktedonobacterales</taxon>
        <taxon>Ktedonobacteraceae</taxon>
        <taxon>Ktedonospora</taxon>
    </lineage>
</organism>
<keyword evidence="3 5" id="KW-1133">Transmembrane helix</keyword>
<feature type="transmembrane region" description="Helical" evidence="5">
    <location>
        <begin position="23"/>
        <end position="53"/>
    </location>
</feature>
<name>A0A8J3I0P1_9CHLR</name>
<sequence>MLINFPYIKRDTPIHRMDVRAKLLLLITFGVAAAQTSNFWLILAFFVIAVFYYQQCHLRWHETKSAWRLIIVLNVMLILANFFLTGGQVVRGVDTGPEHIIAYIPFLGFLAHTPFIGLVPLPLSVESSVFLLTQTLRNFAIALIAVSLPYTTNPGHIAPGFKGLGLPDWVAYAMDLSFRFLPSVGRDFGTTLDAQRARGFELDKLRGGIAGKIMRLAP</sequence>
<reference evidence="6" key="1">
    <citation type="submission" date="2020-10" db="EMBL/GenBank/DDBJ databases">
        <title>Taxonomic study of unclassified bacteria belonging to the class Ktedonobacteria.</title>
        <authorList>
            <person name="Yabe S."/>
            <person name="Wang C.M."/>
            <person name="Zheng Y."/>
            <person name="Sakai Y."/>
            <person name="Cavaletti L."/>
            <person name="Monciardini P."/>
            <person name="Donadio S."/>
        </authorList>
    </citation>
    <scope>NUCLEOTIDE SEQUENCE</scope>
    <source>
        <strain evidence="6">SOSP1-1</strain>
    </source>
</reference>
<dbReference type="RefSeq" id="WP_220196023.1">
    <property type="nucleotide sequence ID" value="NZ_BNJF01000002.1"/>
</dbReference>
<protein>
    <submittedName>
        <fullName evidence="6">Uncharacterized protein</fullName>
    </submittedName>
</protein>
<dbReference type="PANTHER" id="PTHR33514:SF13">
    <property type="entry name" value="PROTEIN ABCI12, CHLOROPLASTIC"/>
    <property type="match status" value="1"/>
</dbReference>
<evidence type="ECO:0000256" key="1">
    <source>
        <dbReference type="ARBA" id="ARBA00004141"/>
    </source>
</evidence>
<evidence type="ECO:0000256" key="4">
    <source>
        <dbReference type="ARBA" id="ARBA00023136"/>
    </source>
</evidence>
<evidence type="ECO:0000313" key="6">
    <source>
        <dbReference type="EMBL" id="GHO46656.1"/>
    </source>
</evidence>
<dbReference type="GO" id="GO:0005886">
    <property type="term" value="C:plasma membrane"/>
    <property type="evidence" value="ECO:0007669"/>
    <property type="project" value="TreeGrafter"/>
</dbReference>
<dbReference type="Proteomes" id="UP000612362">
    <property type="component" value="Unassembled WGS sequence"/>
</dbReference>
<dbReference type="PANTHER" id="PTHR33514">
    <property type="entry name" value="PROTEIN ABCI12, CHLOROPLASTIC"/>
    <property type="match status" value="1"/>
</dbReference>
<evidence type="ECO:0000256" key="3">
    <source>
        <dbReference type="ARBA" id="ARBA00022989"/>
    </source>
</evidence>
<dbReference type="InterPro" id="IPR003339">
    <property type="entry name" value="ABC/ECF_trnsptr_transmembrane"/>
</dbReference>
<gene>
    <name evidence="6" type="ORF">KSX_48190</name>
</gene>
<feature type="transmembrane region" description="Helical" evidence="5">
    <location>
        <begin position="129"/>
        <end position="150"/>
    </location>
</feature>
<evidence type="ECO:0000313" key="7">
    <source>
        <dbReference type="Proteomes" id="UP000612362"/>
    </source>
</evidence>
<dbReference type="CDD" id="cd16914">
    <property type="entry name" value="EcfT"/>
    <property type="match status" value="1"/>
</dbReference>
<dbReference type="Pfam" id="PF02361">
    <property type="entry name" value="CbiQ"/>
    <property type="match status" value="1"/>
</dbReference>
<proteinExistence type="predicted"/>
<evidence type="ECO:0000256" key="5">
    <source>
        <dbReference type="SAM" id="Phobius"/>
    </source>
</evidence>